<evidence type="ECO:0000256" key="3">
    <source>
        <dbReference type="ARBA" id="ARBA00023027"/>
    </source>
</evidence>
<dbReference type="InterPro" id="IPR006140">
    <property type="entry name" value="D-isomer_DH_NAD-bd"/>
</dbReference>
<evidence type="ECO:0000259" key="5">
    <source>
        <dbReference type="Pfam" id="PF00389"/>
    </source>
</evidence>
<dbReference type="PANTHER" id="PTHR43761">
    <property type="entry name" value="D-ISOMER SPECIFIC 2-HYDROXYACID DEHYDROGENASE FAMILY PROTEIN (AFU_ORTHOLOGUE AFUA_1G13630)"/>
    <property type="match status" value="1"/>
</dbReference>
<keyword evidence="8" id="KW-1185">Reference proteome</keyword>
<dbReference type="SUPFAM" id="SSF52283">
    <property type="entry name" value="Formate/glycerate dehydrogenase catalytic domain-like"/>
    <property type="match status" value="1"/>
</dbReference>
<dbReference type="PROSITE" id="PS00065">
    <property type="entry name" value="D_2_HYDROXYACID_DH_1"/>
    <property type="match status" value="1"/>
</dbReference>
<comment type="similarity">
    <text evidence="1 4">Belongs to the D-isomer specific 2-hydroxyacid dehydrogenase family.</text>
</comment>
<keyword evidence="2 4" id="KW-0560">Oxidoreductase</keyword>
<dbReference type="CDD" id="cd05198">
    <property type="entry name" value="formate_dh_like"/>
    <property type="match status" value="1"/>
</dbReference>
<dbReference type="GO" id="GO:0016616">
    <property type="term" value="F:oxidoreductase activity, acting on the CH-OH group of donors, NAD or NADP as acceptor"/>
    <property type="evidence" value="ECO:0007669"/>
    <property type="project" value="InterPro"/>
</dbReference>
<protein>
    <submittedName>
        <fullName evidence="7">D-isomer specific 2-hydroxyacid dehydrogenase NAD-binding</fullName>
    </submittedName>
</protein>
<dbReference type="Proteomes" id="UP000005317">
    <property type="component" value="Unassembled WGS sequence"/>
</dbReference>
<dbReference type="AlphaFoldDB" id="A0A656HIJ1"/>
<reference evidence="8" key="1">
    <citation type="journal article" date="2011" name="Stand. Genomic Sci.">
        <title>Genome sequence of the filamentous, gliding Thiothrix nivea neotype strain (JP2(T)).</title>
        <authorList>
            <person name="Lapidus A."/>
            <person name="Nolan M."/>
            <person name="Lucas S."/>
            <person name="Glavina Del Rio T."/>
            <person name="Tice H."/>
            <person name="Cheng J.F."/>
            <person name="Tapia R."/>
            <person name="Han C."/>
            <person name="Goodwin L."/>
            <person name="Pitluck S."/>
            <person name="Liolios K."/>
            <person name="Pagani I."/>
            <person name="Ivanova N."/>
            <person name="Huntemann M."/>
            <person name="Mavromatis K."/>
            <person name="Mikhailova N."/>
            <person name="Pati A."/>
            <person name="Chen A."/>
            <person name="Palaniappan K."/>
            <person name="Land M."/>
            <person name="Brambilla E.M."/>
            <person name="Rohde M."/>
            <person name="Abt B."/>
            <person name="Verbarg S."/>
            <person name="Goker M."/>
            <person name="Bristow J."/>
            <person name="Eisen J.A."/>
            <person name="Markowitz V."/>
            <person name="Hugenholtz P."/>
            <person name="Kyrpides N.C."/>
            <person name="Klenk H.P."/>
            <person name="Woyke T."/>
        </authorList>
    </citation>
    <scope>NUCLEOTIDE SEQUENCE [LARGE SCALE GENOMIC DNA]</scope>
    <source>
        <strain evidence="8">ATCC 35100 / DSM 5205 / JP2</strain>
    </source>
</reference>
<accession>A0A656HIJ1</accession>
<dbReference type="SUPFAM" id="SSF51735">
    <property type="entry name" value="NAD(P)-binding Rossmann-fold domains"/>
    <property type="match status" value="1"/>
</dbReference>
<dbReference type="GO" id="GO:0051287">
    <property type="term" value="F:NAD binding"/>
    <property type="evidence" value="ECO:0007669"/>
    <property type="project" value="InterPro"/>
</dbReference>
<evidence type="ECO:0000313" key="8">
    <source>
        <dbReference type="Proteomes" id="UP000005317"/>
    </source>
</evidence>
<dbReference type="InterPro" id="IPR036291">
    <property type="entry name" value="NAD(P)-bd_dom_sf"/>
</dbReference>
<evidence type="ECO:0000256" key="1">
    <source>
        <dbReference type="ARBA" id="ARBA00005854"/>
    </source>
</evidence>
<evidence type="ECO:0000256" key="2">
    <source>
        <dbReference type="ARBA" id="ARBA00023002"/>
    </source>
</evidence>
<organism evidence="7 8">
    <name type="scientific">Thiothrix nivea (strain ATCC 35100 / DSM 5205 / JP2)</name>
    <dbReference type="NCBI Taxonomy" id="870187"/>
    <lineage>
        <taxon>Bacteria</taxon>
        <taxon>Pseudomonadati</taxon>
        <taxon>Pseudomonadota</taxon>
        <taxon>Gammaproteobacteria</taxon>
        <taxon>Thiotrichales</taxon>
        <taxon>Thiotrichaceae</taxon>
        <taxon>Thiothrix</taxon>
    </lineage>
</organism>
<evidence type="ECO:0000256" key="4">
    <source>
        <dbReference type="RuleBase" id="RU003719"/>
    </source>
</evidence>
<dbReference type="OrthoDB" id="9805416at2"/>
<proteinExistence type="inferred from homology"/>
<dbReference type="InterPro" id="IPR050418">
    <property type="entry name" value="D-iso_2-hydroxyacid_DH_PdxB"/>
</dbReference>
<dbReference type="InterPro" id="IPR029752">
    <property type="entry name" value="D-isomer_DH_CS1"/>
</dbReference>
<dbReference type="RefSeq" id="WP_002710678.1">
    <property type="nucleotide sequence ID" value="NZ_JH651384.1"/>
</dbReference>
<dbReference type="InterPro" id="IPR006139">
    <property type="entry name" value="D-isomer_2_OHA_DH_cat_dom"/>
</dbReference>
<feature type="domain" description="D-isomer specific 2-hydroxyacid dehydrogenase catalytic" evidence="5">
    <location>
        <begin position="42"/>
        <end position="302"/>
    </location>
</feature>
<dbReference type="Pfam" id="PF00389">
    <property type="entry name" value="2-Hacid_dh"/>
    <property type="match status" value="1"/>
</dbReference>
<keyword evidence="3" id="KW-0520">NAD</keyword>
<sequence length="304" mass="33929">MSKQCLFLNDREPYPQDCFDHIPGIEMHWAQDHSGGFSLVKSLEAHPDTQILITTLMDLNAENLARLPKLELIITITTGTDYIDKAYCEQHGIDIRNTPGFTGASVAEHAMALMLASAKRIADYNREIRNEDFQIFQYQGIELFGRQAGIIGMGAIGSQVARMLQGFGIKVVFCNRKPKDSDIATQVDMDTLLAESDIIFLTLSLNADSRHLINADTLAKVKPGAILINISPDELIDIAALDEALESGRLSYAGMDIHHEDERFLGLPNTILSPRRAWYTQDAFNRRIAIFTQTLADYVQEQAT</sequence>
<name>A0A656HIJ1_THINJ</name>
<feature type="domain" description="D-isomer specific 2-hydroxyacid dehydrogenase NAD-binding" evidence="6">
    <location>
        <begin position="111"/>
        <end position="274"/>
    </location>
</feature>
<gene>
    <name evidence="7" type="ORF">Thini_4329</name>
</gene>
<dbReference type="EMBL" id="JH651384">
    <property type="protein sequence ID" value="EIJ36811.1"/>
    <property type="molecule type" value="Genomic_DNA"/>
</dbReference>
<dbReference type="Gene3D" id="3.40.50.720">
    <property type="entry name" value="NAD(P)-binding Rossmann-like Domain"/>
    <property type="match status" value="2"/>
</dbReference>
<dbReference type="Pfam" id="PF02826">
    <property type="entry name" value="2-Hacid_dh_C"/>
    <property type="match status" value="1"/>
</dbReference>
<evidence type="ECO:0000259" key="6">
    <source>
        <dbReference type="Pfam" id="PF02826"/>
    </source>
</evidence>
<evidence type="ECO:0000313" key="7">
    <source>
        <dbReference type="EMBL" id="EIJ36811.1"/>
    </source>
</evidence>
<dbReference type="PANTHER" id="PTHR43761:SF1">
    <property type="entry name" value="D-ISOMER SPECIFIC 2-HYDROXYACID DEHYDROGENASE CATALYTIC DOMAIN-CONTAINING PROTEIN-RELATED"/>
    <property type="match status" value="1"/>
</dbReference>